<sequence length="95" mass="10175">MRGGLPLPSSRRTPGPTVPHTPTTARMRTRGCPNEPDGTGRGPLFVIRFDRDLERTQRGSPHQEPFPHGRGGQLNTAALGTLDPRLRGGTGKGAL</sequence>
<reference evidence="2 3" key="1">
    <citation type="submission" date="2019-09" db="EMBL/GenBank/DDBJ databases">
        <authorList>
            <person name="Dittami M. S."/>
        </authorList>
    </citation>
    <scope>NUCLEOTIDE SEQUENCE [LARGE SCALE GENOMIC DNA]</scope>
    <source>
        <strain evidence="2">SPHINGO391</strain>
    </source>
</reference>
<dbReference type="Proteomes" id="UP000326857">
    <property type="component" value="Unassembled WGS sequence"/>
</dbReference>
<evidence type="ECO:0000256" key="1">
    <source>
        <dbReference type="SAM" id="MobiDB-lite"/>
    </source>
</evidence>
<proteinExistence type="predicted"/>
<dbReference type="EMBL" id="CABVLI010000030">
    <property type="protein sequence ID" value="VVT05112.1"/>
    <property type="molecule type" value="Genomic_DNA"/>
</dbReference>
<evidence type="ECO:0000313" key="2">
    <source>
        <dbReference type="EMBL" id="VVT05112.1"/>
    </source>
</evidence>
<feature type="compositionally biased region" description="Basic and acidic residues" evidence="1">
    <location>
        <begin position="48"/>
        <end position="57"/>
    </location>
</feature>
<evidence type="ECO:0000313" key="3">
    <source>
        <dbReference type="Proteomes" id="UP000326857"/>
    </source>
</evidence>
<protein>
    <submittedName>
        <fullName evidence="2">Uncharacterized protein</fullName>
    </submittedName>
</protein>
<dbReference type="AlphaFoldDB" id="A0A5E7YIW9"/>
<feature type="region of interest" description="Disordered" evidence="1">
    <location>
        <begin position="1"/>
        <end position="95"/>
    </location>
</feature>
<accession>A0A5E7YIW9</accession>
<organism evidence="2 3">
    <name type="scientific">Sphingomonas aurantiaca</name>
    <dbReference type="NCBI Taxonomy" id="185949"/>
    <lineage>
        <taxon>Bacteria</taxon>
        <taxon>Pseudomonadati</taxon>
        <taxon>Pseudomonadota</taxon>
        <taxon>Alphaproteobacteria</taxon>
        <taxon>Sphingomonadales</taxon>
        <taxon>Sphingomonadaceae</taxon>
        <taxon>Sphingomonas</taxon>
    </lineage>
</organism>
<gene>
    <name evidence="2" type="ORF">SPHINGO391_360067</name>
</gene>
<feature type="compositionally biased region" description="Low complexity" evidence="1">
    <location>
        <begin position="13"/>
        <end position="24"/>
    </location>
</feature>
<name>A0A5E7YIW9_9SPHN</name>